<dbReference type="AlphaFoldDB" id="A0A4Q7NJV8"/>
<dbReference type="EMBL" id="SGXC01000001">
    <property type="protein sequence ID" value="RZS85188.1"/>
    <property type="molecule type" value="Genomic_DNA"/>
</dbReference>
<comment type="caution">
    <text evidence="2">The sequence shown here is derived from an EMBL/GenBank/DDBJ whole genome shotgun (WGS) entry which is preliminary data.</text>
</comment>
<name>A0A4Q7NJV8_9BURK</name>
<keyword evidence="1" id="KW-0812">Transmembrane</keyword>
<sequence>MRNRILMGLAFVAMVVVVGVLFGLWLSWNAPVDRAAEAPVPVAQGRPGEAPVAAVDQETYLPEPPQPRVDGSRGVPSRLVQPSAPIPLVSAADQPQPDTVLSTIAPDMQAVNPGSPLPAHLSETPAAPSPRIIVEPPSQQVATVVAGADASAGGQEPWIQSLRAELARCASQGVVGRVICNEKARWKYCNTDNRWGRVAECPATGNN</sequence>
<evidence type="ECO:0000313" key="3">
    <source>
        <dbReference type="Proteomes" id="UP000292445"/>
    </source>
</evidence>
<reference evidence="2 3" key="1">
    <citation type="submission" date="2019-02" db="EMBL/GenBank/DDBJ databases">
        <title>Genomic Encyclopedia of Type Strains, Phase IV (KMG-IV): sequencing the most valuable type-strain genomes for metagenomic binning, comparative biology and taxonomic classification.</title>
        <authorList>
            <person name="Goeker M."/>
        </authorList>
    </citation>
    <scope>NUCLEOTIDE SEQUENCE [LARGE SCALE GENOMIC DNA]</scope>
    <source>
        <strain evidence="2 3">K24</strain>
    </source>
</reference>
<dbReference type="Proteomes" id="UP000292445">
    <property type="component" value="Unassembled WGS sequence"/>
</dbReference>
<feature type="transmembrane region" description="Helical" evidence="1">
    <location>
        <begin position="7"/>
        <end position="28"/>
    </location>
</feature>
<keyword evidence="1" id="KW-1133">Transmembrane helix</keyword>
<protein>
    <submittedName>
        <fullName evidence="2">Uncharacterized protein</fullName>
    </submittedName>
</protein>
<dbReference type="OrthoDB" id="9182752at2"/>
<gene>
    <name evidence="2" type="ORF">EV675_1211</name>
</gene>
<evidence type="ECO:0000313" key="2">
    <source>
        <dbReference type="EMBL" id="RZS85188.1"/>
    </source>
</evidence>
<keyword evidence="3" id="KW-1185">Reference proteome</keyword>
<evidence type="ECO:0000256" key="1">
    <source>
        <dbReference type="SAM" id="Phobius"/>
    </source>
</evidence>
<proteinExistence type="predicted"/>
<dbReference type="RefSeq" id="WP_130356442.1">
    <property type="nucleotide sequence ID" value="NZ_SGXC01000001.1"/>
</dbReference>
<accession>A0A4Q7NJV8</accession>
<organism evidence="2 3">
    <name type="scientific">Pigmentiphaga kullae</name>
    <dbReference type="NCBI Taxonomy" id="151784"/>
    <lineage>
        <taxon>Bacteria</taxon>
        <taxon>Pseudomonadati</taxon>
        <taxon>Pseudomonadota</taxon>
        <taxon>Betaproteobacteria</taxon>
        <taxon>Burkholderiales</taxon>
        <taxon>Alcaligenaceae</taxon>
        <taxon>Pigmentiphaga</taxon>
    </lineage>
</organism>
<keyword evidence="1" id="KW-0472">Membrane</keyword>